<organism evidence="1 2">
    <name type="scientific">Caballeronia sordidicola</name>
    <name type="common">Burkholderia sordidicola</name>
    <dbReference type="NCBI Taxonomy" id="196367"/>
    <lineage>
        <taxon>Bacteria</taxon>
        <taxon>Pseudomonadati</taxon>
        <taxon>Pseudomonadota</taxon>
        <taxon>Betaproteobacteria</taxon>
        <taxon>Burkholderiales</taxon>
        <taxon>Burkholderiaceae</taxon>
        <taxon>Caballeronia</taxon>
    </lineage>
</organism>
<reference evidence="2" key="1">
    <citation type="submission" date="2017-01" db="EMBL/GenBank/DDBJ databases">
        <title>Genome Analysis of Deinococcus marmoris KOPRI26562.</title>
        <authorList>
            <person name="Kim J.H."/>
            <person name="Oh H.-M."/>
        </authorList>
    </citation>
    <scope>NUCLEOTIDE SEQUENCE [LARGE SCALE GENOMIC DNA]</scope>
    <source>
        <strain evidence="2">PAMC 26633</strain>
    </source>
</reference>
<sequence length="40" mass="4712">MRRFQRVNAIMRFALTRCFGRARSMTCHAMLTELVVRIPA</sequence>
<accession>A0A226XB94</accession>
<evidence type="ECO:0000313" key="1">
    <source>
        <dbReference type="EMBL" id="OXC80563.1"/>
    </source>
</evidence>
<dbReference type="AlphaFoldDB" id="A0A226XB94"/>
<name>A0A226XB94_CABSO</name>
<dbReference type="Proteomes" id="UP000214720">
    <property type="component" value="Unassembled WGS sequence"/>
</dbReference>
<dbReference type="EMBL" id="MTHB01000012">
    <property type="protein sequence ID" value="OXC80563.1"/>
    <property type="molecule type" value="Genomic_DNA"/>
</dbReference>
<comment type="caution">
    <text evidence="1">The sequence shown here is derived from an EMBL/GenBank/DDBJ whole genome shotgun (WGS) entry which is preliminary data.</text>
</comment>
<protein>
    <submittedName>
        <fullName evidence="1">Uncharacterized protein</fullName>
    </submittedName>
</protein>
<proteinExistence type="predicted"/>
<gene>
    <name evidence="1" type="ORF">BSU04_01060</name>
</gene>
<evidence type="ECO:0000313" key="2">
    <source>
        <dbReference type="Proteomes" id="UP000214720"/>
    </source>
</evidence>